<keyword evidence="3" id="KW-1185">Reference proteome</keyword>
<proteinExistence type="predicted"/>
<evidence type="ECO:0000313" key="3">
    <source>
        <dbReference type="Proteomes" id="UP000315471"/>
    </source>
</evidence>
<dbReference type="AlphaFoldDB" id="A0A5C6DNE6"/>
<organism evidence="2 3">
    <name type="scientific">Novipirellula aureliae</name>
    <dbReference type="NCBI Taxonomy" id="2527966"/>
    <lineage>
        <taxon>Bacteria</taxon>
        <taxon>Pseudomonadati</taxon>
        <taxon>Planctomycetota</taxon>
        <taxon>Planctomycetia</taxon>
        <taxon>Pirellulales</taxon>
        <taxon>Pirellulaceae</taxon>
        <taxon>Novipirellula</taxon>
    </lineage>
</organism>
<protein>
    <submittedName>
        <fullName evidence="2">Uncharacterized protein</fullName>
    </submittedName>
</protein>
<evidence type="ECO:0000256" key="1">
    <source>
        <dbReference type="SAM" id="MobiDB-lite"/>
    </source>
</evidence>
<name>A0A5C6DNE6_9BACT</name>
<sequence length="36" mass="4100">MNTVNSKIDNSYFKYLTELPPSSPSRDGKLMAHDLE</sequence>
<dbReference type="Proteomes" id="UP000315471">
    <property type="component" value="Unassembled WGS sequence"/>
</dbReference>
<reference evidence="2 3" key="1">
    <citation type="submission" date="2019-02" db="EMBL/GenBank/DDBJ databases">
        <title>Deep-cultivation of Planctomycetes and their phenomic and genomic characterization uncovers novel biology.</title>
        <authorList>
            <person name="Wiegand S."/>
            <person name="Jogler M."/>
            <person name="Boedeker C."/>
            <person name="Pinto D."/>
            <person name="Vollmers J."/>
            <person name="Rivas-Marin E."/>
            <person name="Kohn T."/>
            <person name="Peeters S.H."/>
            <person name="Heuer A."/>
            <person name="Rast P."/>
            <person name="Oberbeckmann S."/>
            <person name="Bunk B."/>
            <person name="Jeske O."/>
            <person name="Meyerdierks A."/>
            <person name="Storesund J.E."/>
            <person name="Kallscheuer N."/>
            <person name="Luecker S."/>
            <person name="Lage O.M."/>
            <person name="Pohl T."/>
            <person name="Merkel B.J."/>
            <person name="Hornburger P."/>
            <person name="Mueller R.-W."/>
            <person name="Bruemmer F."/>
            <person name="Labrenz M."/>
            <person name="Spormann A.M."/>
            <person name="Op Den Camp H."/>
            <person name="Overmann J."/>
            <person name="Amann R."/>
            <person name="Jetten M.S.M."/>
            <person name="Mascher T."/>
            <person name="Medema M.H."/>
            <person name="Devos D.P."/>
            <person name="Kaster A.-K."/>
            <person name="Ovreas L."/>
            <person name="Rohde M."/>
            <person name="Galperin M.Y."/>
            <person name="Jogler C."/>
        </authorList>
    </citation>
    <scope>NUCLEOTIDE SEQUENCE [LARGE SCALE GENOMIC DNA]</scope>
    <source>
        <strain evidence="2 3">Q31b</strain>
    </source>
</reference>
<evidence type="ECO:0000313" key="2">
    <source>
        <dbReference type="EMBL" id="TWU36476.1"/>
    </source>
</evidence>
<feature type="region of interest" description="Disordered" evidence="1">
    <location>
        <begin position="16"/>
        <end position="36"/>
    </location>
</feature>
<feature type="compositionally biased region" description="Basic and acidic residues" evidence="1">
    <location>
        <begin position="26"/>
        <end position="36"/>
    </location>
</feature>
<dbReference type="EMBL" id="SJPY01000008">
    <property type="protein sequence ID" value="TWU36476.1"/>
    <property type="molecule type" value="Genomic_DNA"/>
</dbReference>
<accession>A0A5C6DNE6</accession>
<gene>
    <name evidence="2" type="ORF">Q31b_47570</name>
</gene>
<comment type="caution">
    <text evidence="2">The sequence shown here is derived from an EMBL/GenBank/DDBJ whole genome shotgun (WGS) entry which is preliminary data.</text>
</comment>